<keyword evidence="1 3" id="KW-0807">Transducer</keyword>
<sequence>MKRGSIVTKITASACGLMALLILADEAFLVWLVIQRERKIVADFSAQTETALAHQEQAAETMLIKNVEFSATILSQSGAGDLYNFRTDDLQNMLKSYLAYPEIVAIIALNELGEPFAAAWKTPDFEIATGETVPENIALNKELSIQADSLYDGQKVGQFQVFYINTLIRDQMRQLREVSNKELETAAAASRLRLKNAIISQSLVVAAILLVLMLSLIILLRGLIRRPLLTVTSVAQQLTNLDLTVNITSSQRDEIGELLTSIHHMIEAFRSVISKVQRFGLHVMSSSTELSATAKEQEATMTMQMGSVRNVLHAMDEIVAVLNNLVQTMQHVSSKSEQTAEFANQGQTDLVHLGEVMQRMELVSNTISGRLKTIREKADNITTVVTTITKVADQTNLLSLNAAIEAEKAGELGRGFTVLASEIRRLADQTAIATLDIEQTVQEMRSAVSTGVSEMEHFMAEVRHSVADVDNIMGQLNRIIEQVKALSPDFEAVNISMTQQSQNASDVNQAMLRLSEELHQTAESFRETYLAIEQITTAARELRKETDRFKTNMNSG</sequence>
<name>A0A0S6VQC5_9BACT</name>
<evidence type="ECO:0000256" key="3">
    <source>
        <dbReference type="PROSITE-ProRule" id="PRU00284"/>
    </source>
</evidence>
<dbReference type="SMART" id="SM00283">
    <property type="entry name" value="MA"/>
    <property type="match status" value="1"/>
</dbReference>
<dbReference type="Proteomes" id="UP000030700">
    <property type="component" value="Unassembled WGS sequence"/>
</dbReference>
<evidence type="ECO:0000256" key="4">
    <source>
        <dbReference type="SAM" id="Phobius"/>
    </source>
</evidence>
<reference evidence="7" key="1">
    <citation type="journal article" date="2015" name="PeerJ">
        <title>First genomic representation of candidate bacterial phylum KSB3 points to enhanced environmental sensing as a trigger of wastewater bulking.</title>
        <authorList>
            <person name="Sekiguchi Y."/>
            <person name="Ohashi A."/>
            <person name="Parks D.H."/>
            <person name="Yamauchi T."/>
            <person name="Tyson G.W."/>
            <person name="Hugenholtz P."/>
        </authorList>
    </citation>
    <scope>NUCLEOTIDE SEQUENCE [LARGE SCALE GENOMIC DNA]</scope>
</reference>
<keyword evidence="4" id="KW-1133">Transmembrane helix</keyword>
<dbReference type="InterPro" id="IPR004089">
    <property type="entry name" value="MCPsignal_dom"/>
</dbReference>
<organism evidence="7">
    <name type="scientific">Candidatus Moduliflexus flocculans</name>
    <dbReference type="NCBI Taxonomy" id="1499966"/>
    <lineage>
        <taxon>Bacteria</taxon>
        <taxon>Candidatus Moduliflexota</taxon>
        <taxon>Candidatus Moduliflexia</taxon>
        <taxon>Candidatus Moduliflexales</taxon>
        <taxon>Candidatus Moduliflexaceae</taxon>
    </lineage>
</organism>
<feature type="domain" description="HAMP" evidence="6">
    <location>
        <begin position="222"/>
        <end position="274"/>
    </location>
</feature>
<dbReference type="SMART" id="SM00304">
    <property type="entry name" value="HAMP"/>
    <property type="match status" value="1"/>
</dbReference>
<dbReference type="PANTHER" id="PTHR32089:SF120">
    <property type="entry name" value="METHYL-ACCEPTING CHEMOTAXIS PROTEIN TLPQ"/>
    <property type="match status" value="1"/>
</dbReference>
<dbReference type="Gene3D" id="1.10.287.950">
    <property type="entry name" value="Methyl-accepting chemotaxis protein"/>
    <property type="match status" value="1"/>
</dbReference>
<dbReference type="PANTHER" id="PTHR32089">
    <property type="entry name" value="METHYL-ACCEPTING CHEMOTAXIS PROTEIN MCPB"/>
    <property type="match status" value="1"/>
</dbReference>
<dbReference type="SUPFAM" id="SSF58104">
    <property type="entry name" value="Methyl-accepting chemotaxis protein (MCP) signaling domain"/>
    <property type="match status" value="1"/>
</dbReference>
<dbReference type="InterPro" id="IPR003660">
    <property type="entry name" value="HAMP_dom"/>
</dbReference>
<feature type="domain" description="Methyl-accepting transducer" evidence="5">
    <location>
        <begin position="279"/>
        <end position="515"/>
    </location>
</feature>
<evidence type="ECO:0000256" key="1">
    <source>
        <dbReference type="ARBA" id="ARBA00023224"/>
    </source>
</evidence>
<dbReference type="AlphaFoldDB" id="A0A0S6VQC5"/>
<dbReference type="GO" id="GO:0007165">
    <property type="term" value="P:signal transduction"/>
    <property type="evidence" value="ECO:0007669"/>
    <property type="project" value="UniProtKB-KW"/>
</dbReference>
<dbReference type="CDD" id="cd06225">
    <property type="entry name" value="HAMP"/>
    <property type="match status" value="1"/>
</dbReference>
<feature type="transmembrane region" description="Helical" evidence="4">
    <location>
        <begin position="198"/>
        <end position="220"/>
    </location>
</feature>
<gene>
    <name evidence="7" type="ORF">U14_00577</name>
</gene>
<protein>
    <submittedName>
        <fullName evidence="7">Methyl-accepting chemotaxis protein signaling domain protein</fullName>
    </submittedName>
</protein>
<dbReference type="HOGENOM" id="CLU_000445_107_27_0"/>
<evidence type="ECO:0000259" key="6">
    <source>
        <dbReference type="PROSITE" id="PS50885"/>
    </source>
</evidence>
<evidence type="ECO:0000259" key="5">
    <source>
        <dbReference type="PROSITE" id="PS50111"/>
    </source>
</evidence>
<evidence type="ECO:0000313" key="7">
    <source>
        <dbReference type="EMBL" id="GAK49355.1"/>
    </source>
</evidence>
<dbReference type="GO" id="GO:0016020">
    <property type="term" value="C:membrane"/>
    <property type="evidence" value="ECO:0007669"/>
    <property type="project" value="InterPro"/>
</dbReference>
<dbReference type="EMBL" id="DF820455">
    <property type="protein sequence ID" value="GAK49355.1"/>
    <property type="molecule type" value="Genomic_DNA"/>
</dbReference>
<accession>A0A0S6VQC5</accession>
<keyword evidence="8" id="KW-1185">Reference proteome</keyword>
<dbReference type="STRING" id="1499966.U14_00577"/>
<proteinExistence type="inferred from homology"/>
<dbReference type="PROSITE" id="PS50111">
    <property type="entry name" value="CHEMOTAXIS_TRANSDUC_2"/>
    <property type="match status" value="1"/>
</dbReference>
<comment type="similarity">
    <text evidence="2">Belongs to the methyl-accepting chemotaxis (MCP) protein family.</text>
</comment>
<dbReference type="PROSITE" id="PS50885">
    <property type="entry name" value="HAMP"/>
    <property type="match status" value="1"/>
</dbReference>
<evidence type="ECO:0000256" key="2">
    <source>
        <dbReference type="ARBA" id="ARBA00029447"/>
    </source>
</evidence>
<dbReference type="Pfam" id="PF00672">
    <property type="entry name" value="HAMP"/>
    <property type="match status" value="1"/>
</dbReference>
<evidence type="ECO:0000313" key="8">
    <source>
        <dbReference type="Proteomes" id="UP000030700"/>
    </source>
</evidence>
<keyword evidence="4" id="KW-0472">Membrane</keyword>
<dbReference type="Pfam" id="PF00015">
    <property type="entry name" value="MCPsignal"/>
    <property type="match status" value="1"/>
</dbReference>
<keyword evidence="4" id="KW-0812">Transmembrane</keyword>